<comment type="caution">
    <text evidence="12">The sequence shown here is derived from an EMBL/GenBank/DDBJ whole genome shotgun (WGS) entry which is preliminary data.</text>
</comment>
<dbReference type="GO" id="GO:0020037">
    <property type="term" value="F:heme binding"/>
    <property type="evidence" value="ECO:0007669"/>
    <property type="project" value="InterPro"/>
</dbReference>
<organism evidence="12 13">
    <name type="scientific">Pseudohongiella acticola</name>
    <dbReference type="NCBI Taxonomy" id="1524254"/>
    <lineage>
        <taxon>Bacteria</taxon>
        <taxon>Pseudomonadati</taxon>
        <taxon>Pseudomonadota</taxon>
        <taxon>Gammaproteobacteria</taxon>
        <taxon>Pseudomonadales</taxon>
        <taxon>Pseudohongiellaceae</taxon>
        <taxon>Pseudohongiella</taxon>
    </lineage>
</organism>
<dbReference type="STRING" id="1524254.PHACT_11520"/>
<evidence type="ECO:0000256" key="3">
    <source>
        <dbReference type="ARBA" id="ARBA00022617"/>
    </source>
</evidence>
<gene>
    <name evidence="12" type="ORF">PHACT_11520</name>
</gene>
<dbReference type="Pfam" id="PF01011">
    <property type="entry name" value="PQQ"/>
    <property type="match status" value="1"/>
</dbReference>
<dbReference type="SUPFAM" id="SSF46626">
    <property type="entry name" value="Cytochrome c"/>
    <property type="match status" value="1"/>
</dbReference>
<dbReference type="Pfam" id="PF13442">
    <property type="entry name" value="Cytochrome_CBB3"/>
    <property type="match status" value="1"/>
</dbReference>
<proteinExistence type="inferred from homology"/>
<evidence type="ECO:0000313" key="12">
    <source>
        <dbReference type="EMBL" id="OFE13684.1"/>
    </source>
</evidence>
<dbReference type="PROSITE" id="PS51007">
    <property type="entry name" value="CYTC"/>
    <property type="match status" value="1"/>
</dbReference>
<feature type="region of interest" description="Disordered" evidence="9">
    <location>
        <begin position="375"/>
        <end position="397"/>
    </location>
</feature>
<evidence type="ECO:0000256" key="6">
    <source>
        <dbReference type="ARBA" id="ARBA00023002"/>
    </source>
</evidence>
<keyword evidence="13" id="KW-1185">Reference proteome</keyword>
<dbReference type="InterPro" id="IPR036909">
    <property type="entry name" value="Cyt_c-like_dom_sf"/>
</dbReference>
<dbReference type="Proteomes" id="UP000175669">
    <property type="component" value="Unassembled WGS sequence"/>
</dbReference>
<comment type="cofactor">
    <cofactor evidence="1">
        <name>pyrroloquinoline quinone</name>
        <dbReference type="ChEBI" id="CHEBI:58442"/>
    </cofactor>
</comment>
<evidence type="ECO:0000256" key="1">
    <source>
        <dbReference type="ARBA" id="ARBA00001931"/>
    </source>
</evidence>
<evidence type="ECO:0000256" key="9">
    <source>
        <dbReference type="SAM" id="MobiDB-lite"/>
    </source>
</evidence>
<dbReference type="SMART" id="SM00564">
    <property type="entry name" value="PQQ"/>
    <property type="match status" value="4"/>
</dbReference>
<dbReference type="InterPro" id="IPR011047">
    <property type="entry name" value="Quinoprotein_ADH-like_sf"/>
</dbReference>
<sequence length="759" mass="81555">MRASFRRLAALVAATCSLSGAGTPALAQYGAPDGEWHTWGGDHGFTRYSALSQINADNVTELEVAWRWRALPLGNRADRNLKATPLMIDGVLYVPSGQHQVVALNAATGQEIWRYTPDPASVAERGLGLGSRSLAYWRDGEQARLFHNTLDGRLLAIDAHTGLADPAFGNNGTVLLREGLYPDGSAAESVGSSSPPAVVGDVVVAQVVGTITAPNQEATPGHIRGYDVRTGEMVWRFNTIPQPGEPGHDSWHGDTWRHTGNAGVWSMMSVDTETGYVYLPVEAGSNDFYGGHRQGDNLFSQSLVCLDGRTGELVWHYQLTHHGLWDYDPPAAPILGDIVVDGERIKAVTQLTKQGMSFVFDRLTGEPVWPIDEREVPSSEVPGERVSPTQPFPSLPEPYLSQGYDEDELLDFTPALRAEALEIAGRYVRGPIYTPPTPLREGGTQGTWVNPGYQGGSNWNGGAFDPVNGHMFVPLRKAPMAAALLTPDPDQTNWRYLRAPSVFIQGPRDLPIVRPPWSLITATDMNRGRHTWSRSIGPASDYIRQHPDLQGLDLDFDNMGHPMIRPSPLATATLLFLAEAGHLSGDPGGPMFRAYDKNTGEVVAEIELPAKASGAPMTYFHKGYQYIVIAVATAEHPAELVALALPGAVTQYAQPGPDSLRGPGADTAGVPVPDVTLTSAERAAAAQQFALMCATCHGEQGRGISGGSAPALTNPNGLAQIRNIIESGGVEMPAFGLQLDDTDVSLLARYVVMLSVPGQ</sequence>
<accession>A0A1E8CMP2</accession>
<feature type="domain" description="Cytochrome c" evidence="11">
    <location>
        <begin position="680"/>
        <end position="755"/>
    </location>
</feature>
<feature type="signal peptide" evidence="10">
    <location>
        <begin position="1"/>
        <end position="27"/>
    </location>
</feature>
<dbReference type="InterPro" id="IPR009056">
    <property type="entry name" value="Cyt_c-like_dom"/>
</dbReference>
<dbReference type="EMBL" id="MASR01000001">
    <property type="protein sequence ID" value="OFE13684.1"/>
    <property type="molecule type" value="Genomic_DNA"/>
</dbReference>
<dbReference type="PANTHER" id="PTHR32303:SF4">
    <property type="entry name" value="QUINOPROTEIN GLUCOSE DEHYDROGENASE"/>
    <property type="match status" value="1"/>
</dbReference>
<keyword evidence="5 10" id="KW-0732">Signal</keyword>
<evidence type="ECO:0000259" key="11">
    <source>
        <dbReference type="PROSITE" id="PS51007"/>
    </source>
</evidence>
<evidence type="ECO:0000256" key="7">
    <source>
        <dbReference type="ARBA" id="ARBA00023004"/>
    </source>
</evidence>
<evidence type="ECO:0000256" key="10">
    <source>
        <dbReference type="SAM" id="SignalP"/>
    </source>
</evidence>
<feature type="chain" id="PRO_5009212220" description="Cytochrome c domain-containing protein" evidence="10">
    <location>
        <begin position="28"/>
        <end position="759"/>
    </location>
</feature>
<dbReference type="AlphaFoldDB" id="A0A1E8CMP2"/>
<evidence type="ECO:0000256" key="5">
    <source>
        <dbReference type="ARBA" id="ARBA00022729"/>
    </source>
</evidence>
<evidence type="ECO:0000256" key="2">
    <source>
        <dbReference type="ARBA" id="ARBA00008156"/>
    </source>
</evidence>
<comment type="similarity">
    <text evidence="2">Belongs to the bacterial PQQ dehydrogenase family.</text>
</comment>
<keyword evidence="4 8" id="KW-0479">Metal-binding</keyword>
<dbReference type="Gene3D" id="2.140.10.10">
    <property type="entry name" value="Quinoprotein alcohol dehydrogenase-like superfamily"/>
    <property type="match status" value="2"/>
</dbReference>
<dbReference type="InterPro" id="IPR002372">
    <property type="entry name" value="PQQ_rpt_dom"/>
</dbReference>
<keyword evidence="3 8" id="KW-0349">Heme</keyword>
<dbReference type="GO" id="GO:0016491">
    <property type="term" value="F:oxidoreductase activity"/>
    <property type="evidence" value="ECO:0007669"/>
    <property type="project" value="UniProtKB-KW"/>
</dbReference>
<reference evidence="13" key="1">
    <citation type="submission" date="2016-07" db="EMBL/GenBank/DDBJ databases">
        <authorList>
            <person name="Florea S."/>
            <person name="Webb J.S."/>
            <person name="Jaromczyk J."/>
            <person name="Schardl C.L."/>
        </authorList>
    </citation>
    <scope>NUCLEOTIDE SEQUENCE [LARGE SCALE GENOMIC DNA]</scope>
    <source>
        <strain evidence="13">KCTC 42131</strain>
    </source>
</reference>
<keyword evidence="6" id="KW-0560">Oxidoreductase</keyword>
<dbReference type="GO" id="GO:0009055">
    <property type="term" value="F:electron transfer activity"/>
    <property type="evidence" value="ECO:0007669"/>
    <property type="project" value="InterPro"/>
</dbReference>
<evidence type="ECO:0000256" key="8">
    <source>
        <dbReference type="PROSITE-ProRule" id="PRU00433"/>
    </source>
</evidence>
<dbReference type="RefSeq" id="WP_070117901.1">
    <property type="nucleotide sequence ID" value="NZ_MASR01000001.1"/>
</dbReference>
<dbReference type="InterPro" id="IPR018391">
    <property type="entry name" value="PQQ_b-propeller_rpt"/>
</dbReference>
<name>A0A1E8CMP2_9GAMM</name>
<dbReference type="GO" id="GO:0046872">
    <property type="term" value="F:metal ion binding"/>
    <property type="evidence" value="ECO:0007669"/>
    <property type="project" value="UniProtKB-KW"/>
</dbReference>
<dbReference type="PANTHER" id="PTHR32303">
    <property type="entry name" value="QUINOPROTEIN ALCOHOL DEHYDROGENASE (CYTOCHROME C)"/>
    <property type="match status" value="1"/>
</dbReference>
<dbReference type="SUPFAM" id="SSF50998">
    <property type="entry name" value="Quinoprotein alcohol dehydrogenase-like"/>
    <property type="match status" value="1"/>
</dbReference>
<evidence type="ECO:0000256" key="4">
    <source>
        <dbReference type="ARBA" id="ARBA00022723"/>
    </source>
</evidence>
<protein>
    <recommendedName>
        <fullName evidence="11">Cytochrome c domain-containing protein</fullName>
    </recommendedName>
</protein>
<keyword evidence="7 8" id="KW-0408">Iron</keyword>
<dbReference type="Gene3D" id="1.10.760.10">
    <property type="entry name" value="Cytochrome c-like domain"/>
    <property type="match status" value="1"/>
</dbReference>
<evidence type="ECO:0000313" key="13">
    <source>
        <dbReference type="Proteomes" id="UP000175669"/>
    </source>
</evidence>
<dbReference type="OrthoDB" id="9773456at2"/>